<feature type="transmembrane region" description="Helical" evidence="1">
    <location>
        <begin position="53"/>
        <end position="73"/>
    </location>
</feature>
<keyword evidence="1" id="KW-0812">Transmembrane</keyword>
<proteinExistence type="predicted"/>
<evidence type="ECO:0000256" key="1">
    <source>
        <dbReference type="SAM" id="Phobius"/>
    </source>
</evidence>
<feature type="transmembrane region" description="Helical" evidence="1">
    <location>
        <begin position="400"/>
        <end position="423"/>
    </location>
</feature>
<gene>
    <name evidence="2" type="ORF">LMG18096_02764</name>
</gene>
<protein>
    <recommendedName>
        <fullName evidence="4">Transmembrane protein</fullName>
    </recommendedName>
</protein>
<dbReference type="AlphaFoldDB" id="A0ABC8QDS2"/>
<reference evidence="2 3" key="1">
    <citation type="submission" date="2023-07" db="EMBL/GenBank/DDBJ databases">
        <authorList>
            <person name="Peeters C."/>
        </authorList>
    </citation>
    <scope>NUCLEOTIDE SEQUENCE [LARGE SCALE GENOMIC DNA]</scope>
    <source>
        <strain evidence="2 3">LMG 18096</strain>
    </source>
</reference>
<feature type="transmembrane region" description="Helical" evidence="1">
    <location>
        <begin position="429"/>
        <end position="452"/>
    </location>
</feature>
<dbReference type="EMBL" id="CATZAT010000005">
    <property type="protein sequence ID" value="CAJ0793004.1"/>
    <property type="molecule type" value="Genomic_DNA"/>
</dbReference>
<keyword evidence="1" id="KW-1133">Transmembrane helix</keyword>
<evidence type="ECO:0000313" key="3">
    <source>
        <dbReference type="Proteomes" id="UP001189663"/>
    </source>
</evidence>
<accession>A0ABC8QDS2</accession>
<organism evidence="2 3">
    <name type="scientific">Ralstonia holmesii</name>
    <dbReference type="NCBI Taxonomy" id="3058602"/>
    <lineage>
        <taxon>Bacteria</taxon>
        <taxon>Pseudomonadati</taxon>
        <taxon>Pseudomonadota</taxon>
        <taxon>Betaproteobacteria</taxon>
        <taxon>Burkholderiales</taxon>
        <taxon>Burkholderiaceae</taxon>
        <taxon>Ralstonia</taxon>
    </lineage>
</organism>
<keyword evidence="1" id="KW-0472">Membrane</keyword>
<comment type="caution">
    <text evidence="2">The sequence shown here is derived from an EMBL/GenBank/DDBJ whole genome shotgun (WGS) entry which is preliminary data.</text>
</comment>
<dbReference type="RefSeq" id="WP_316684008.1">
    <property type="nucleotide sequence ID" value="NZ_CATZAT010000005.1"/>
</dbReference>
<name>A0ABC8QDS2_9RALS</name>
<keyword evidence="3" id="KW-1185">Reference proteome</keyword>
<dbReference type="Proteomes" id="UP001189663">
    <property type="component" value="Unassembled WGS sequence"/>
</dbReference>
<evidence type="ECO:0008006" key="4">
    <source>
        <dbReference type="Google" id="ProtNLM"/>
    </source>
</evidence>
<feature type="transmembrane region" description="Helical" evidence="1">
    <location>
        <begin position="21"/>
        <end position="41"/>
    </location>
</feature>
<evidence type="ECO:0000313" key="2">
    <source>
        <dbReference type="EMBL" id="CAJ0793004.1"/>
    </source>
</evidence>
<sequence>MSLHWQVQQPPDRERGKPPSLWIAFAIFVVVQLVGTAITVMTWGAKPVASVDFFVRLLVLPLSATAVLCAALYKGYENRISETDWWNYLCRSLQSRWRSWAQRYVVIVACATVTPEAAVAERMLGLEGPKPDNAGERLPLDGQNQEFNESRLEGVLRRLLVPLSETVTAIAPPHTLHVCLQSTAQEGLAELRQVWEQLHLPEFATFSWQSLEASLSPAEPWLANGQRELADFQLTLACQLHQPGEEPVWSEVAVALQTTTPTGLAAHKNKFKPLAYLFRPITTESDQVVETMHTLLRAQQVLPDCIKQLWVSGLAGQSWHITQSAVRDCGLELPARNLDEAIGKPGPVSSLLLHALAAQMVRHGQGVQLAVTSVPSGVQLGLVGTQLAPIASVDPTYYPMFSLCTTIQLLGIACLVLFGVQTLGGIPDWLPSVVLAFVILMIPLQIGASILLRRETTNDFHAHL</sequence>